<dbReference type="EMBL" id="FNGF01000004">
    <property type="protein sequence ID" value="SDL20067.1"/>
    <property type="molecule type" value="Genomic_DNA"/>
</dbReference>
<evidence type="ECO:0000313" key="4">
    <source>
        <dbReference type="EMBL" id="SDL20067.1"/>
    </source>
</evidence>
<evidence type="ECO:0000256" key="2">
    <source>
        <dbReference type="SAM" id="Phobius"/>
    </source>
</evidence>
<keyword evidence="1" id="KW-0378">Hydrolase</keyword>
<keyword evidence="5" id="KW-1185">Reference proteome</keyword>
<sequence>MERLPQMLALRKTAELGWLRALPIILVLVMVPLDLMILSVHLWAVIAAMPPLAALVNGPRTTAVVALVSVAACLLLRLTMNPGAPHDMESELVTVVLIGAASVLIAFLRDRVLARLLSVDMVAQAAQQALLPRLPRRVGGLDCAVHSRGADTESPLGGDFFDLIDTPWGVRAVIGDVSGHGLKAVATTAAMLGSFREGALDDFDLHGLGVRLERRMRLRNDCNGGFTEEFATALLMAYPVDGGYVELRSFGHHAPLLLRGTEVEPIPVKPAPPLGLLGEQHLQTTGVGRALRPGDFVVAYTDGLIEARDRAGREYPLADRLRERLAVGEPFPGPAAVVDFLFTDVQQQGYRVTDDMAVLAVRVRPV</sequence>
<feature type="transmembrane region" description="Helical" evidence="2">
    <location>
        <begin position="92"/>
        <end position="108"/>
    </location>
</feature>
<proteinExistence type="predicted"/>
<dbReference type="InterPro" id="IPR036457">
    <property type="entry name" value="PPM-type-like_dom_sf"/>
</dbReference>
<gene>
    <name evidence="4" type="ORF">SAMN05216298_3026</name>
</gene>
<reference evidence="5" key="1">
    <citation type="submission" date="2016-10" db="EMBL/GenBank/DDBJ databases">
        <authorList>
            <person name="Varghese N."/>
            <person name="Submissions S."/>
        </authorList>
    </citation>
    <scope>NUCLEOTIDE SEQUENCE [LARGE SCALE GENOMIC DNA]</scope>
    <source>
        <strain evidence="5">CGMCC 4.3147</strain>
    </source>
</reference>
<name>A0A1G9I498_9ACTN</name>
<dbReference type="OrthoDB" id="3210173at2"/>
<dbReference type="InterPro" id="IPR052016">
    <property type="entry name" value="Bact_Sigma-Reg"/>
</dbReference>
<dbReference type="AlphaFoldDB" id="A0A1G9I498"/>
<evidence type="ECO:0000313" key="5">
    <source>
        <dbReference type="Proteomes" id="UP000198662"/>
    </source>
</evidence>
<dbReference type="STRING" id="380244.SAMN05216298_3026"/>
<accession>A0A1G9I498</accession>
<feature type="transmembrane region" description="Helical" evidence="2">
    <location>
        <begin position="21"/>
        <end position="49"/>
    </location>
</feature>
<dbReference type="InterPro" id="IPR001932">
    <property type="entry name" value="PPM-type_phosphatase-like_dom"/>
</dbReference>
<dbReference type="RefSeq" id="WP_091050445.1">
    <property type="nucleotide sequence ID" value="NZ_FNGF01000004.1"/>
</dbReference>
<protein>
    <submittedName>
        <fullName evidence="4">Stage II sporulation protein E (SpoIIE)</fullName>
    </submittedName>
</protein>
<organism evidence="4 5">
    <name type="scientific">Glycomyces sambucus</name>
    <dbReference type="NCBI Taxonomy" id="380244"/>
    <lineage>
        <taxon>Bacteria</taxon>
        <taxon>Bacillati</taxon>
        <taxon>Actinomycetota</taxon>
        <taxon>Actinomycetes</taxon>
        <taxon>Glycomycetales</taxon>
        <taxon>Glycomycetaceae</taxon>
        <taxon>Glycomyces</taxon>
    </lineage>
</organism>
<dbReference type="PANTHER" id="PTHR43156:SF2">
    <property type="entry name" value="STAGE II SPORULATION PROTEIN E"/>
    <property type="match status" value="1"/>
</dbReference>
<dbReference type="Pfam" id="PF07228">
    <property type="entry name" value="SpoIIE"/>
    <property type="match status" value="1"/>
</dbReference>
<feature type="transmembrane region" description="Helical" evidence="2">
    <location>
        <begin position="61"/>
        <end position="80"/>
    </location>
</feature>
<feature type="domain" description="PPM-type phosphatase" evidence="3">
    <location>
        <begin position="138"/>
        <end position="363"/>
    </location>
</feature>
<keyword evidence="2" id="KW-0472">Membrane</keyword>
<evidence type="ECO:0000259" key="3">
    <source>
        <dbReference type="SMART" id="SM00331"/>
    </source>
</evidence>
<dbReference type="GO" id="GO:0016791">
    <property type="term" value="F:phosphatase activity"/>
    <property type="evidence" value="ECO:0007669"/>
    <property type="project" value="TreeGrafter"/>
</dbReference>
<evidence type="ECO:0000256" key="1">
    <source>
        <dbReference type="ARBA" id="ARBA00022801"/>
    </source>
</evidence>
<dbReference type="Proteomes" id="UP000198662">
    <property type="component" value="Unassembled WGS sequence"/>
</dbReference>
<keyword evidence="2" id="KW-0812">Transmembrane</keyword>
<dbReference type="SUPFAM" id="SSF81606">
    <property type="entry name" value="PP2C-like"/>
    <property type="match status" value="1"/>
</dbReference>
<dbReference type="PANTHER" id="PTHR43156">
    <property type="entry name" value="STAGE II SPORULATION PROTEIN E-RELATED"/>
    <property type="match status" value="1"/>
</dbReference>
<dbReference type="Gene3D" id="3.60.40.10">
    <property type="entry name" value="PPM-type phosphatase domain"/>
    <property type="match status" value="1"/>
</dbReference>
<dbReference type="SMART" id="SM00331">
    <property type="entry name" value="PP2C_SIG"/>
    <property type="match status" value="1"/>
</dbReference>
<keyword evidence="2" id="KW-1133">Transmembrane helix</keyword>